<dbReference type="GO" id="GO:0005829">
    <property type="term" value="C:cytosol"/>
    <property type="evidence" value="ECO:0007669"/>
    <property type="project" value="TreeGrafter"/>
</dbReference>
<dbReference type="GO" id="GO:0016887">
    <property type="term" value="F:ATP hydrolysis activity"/>
    <property type="evidence" value="ECO:0007669"/>
    <property type="project" value="TreeGrafter"/>
</dbReference>
<dbReference type="PANTHER" id="PTHR43384">
    <property type="entry name" value="SEPTUM SITE-DETERMINING PROTEIN MIND HOMOLOG, CHLOROPLASTIC-RELATED"/>
    <property type="match status" value="1"/>
</dbReference>
<sequence>MWPWLIGTGSSWIEGIEPHRDDHRAGERAWSTGAGPRAERRAVRGGSLGLVTTEGRTVARTERSAGGAGVVGVVGARGGAGATVTGAALAAELARRGTAVLVDTGVGPSLDTVLGLEGHPGLRWPDLTGARGSVDPVLLAGNLMRWGRCAVLPTDDQRPGPPPTEVLPDVLRALASAYGSVVLDLDRAALLAAAAGDGGPRGDGGDAGAGAVGSVLLAACRTVLVVVPRDVPSVAGARLLRDGLVGDGRRVGLVARGPAPGGLGADEVAAAVGLPVVASLPWARGLGAAVDRGVGPALPTAAARAVARLARRLT</sequence>
<protein>
    <recommendedName>
        <fullName evidence="3">CobQ/CobB/MinD/ParA nucleotide binding domain-containing protein</fullName>
    </recommendedName>
</protein>
<evidence type="ECO:0000313" key="1">
    <source>
        <dbReference type="EMBL" id="GIG35965.1"/>
    </source>
</evidence>
<dbReference type="GO" id="GO:0005524">
    <property type="term" value="F:ATP binding"/>
    <property type="evidence" value="ECO:0007669"/>
    <property type="project" value="TreeGrafter"/>
</dbReference>
<gene>
    <name evidence="1" type="ORF">Cpa01nite_13460</name>
</gene>
<dbReference type="GO" id="GO:0009898">
    <property type="term" value="C:cytoplasmic side of plasma membrane"/>
    <property type="evidence" value="ECO:0007669"/>
    <property type="project" value="TreeGrafter"/>
</dbReference>
<organism evidence="1 2">
    <name type="scientific">Cellulomonas pakistanensis</name>
    <dbReference type="NCBI Taxonomy" id="992287"/>
    <lineage>
        <taxon>Bacteria</taxon>
        <taxon>Bacillati</taxon>
        <taxon>Actinomycetota</taxon>
        <taxon>Actinomycetes</taxon>
        <taxon>Micrococcales</taxon>
        <taxon>Cellulomonadaceae</taxon>
        <taxon>Cellulomonas</taxon>
    </lineage>
</organism>
<proteinExistence type="predicted"/>
<dbReference type="InterPro" id="IPR027417">
    <property type="entry name" value="P-loop_NTPase"/>
</dbReference>
<keyword evidence="2" id="KW-1185">Reference proteome</keyword>
<dbReference type="InterPro" id="IPR050625">
    <property type="entry name" value="ParA/MinD_ATPase"/>
</dbReference>
<dbReference type="AlphaFoldDB" id="A0A919U670"/>
<dbReference type="EMBL" id="BONO01000008">
    <property type="protein sequence ID" value="GIG35965.1"/>
    <property type="molecule type" value="Genomic_DNA"/>
</dbReference>
<evidence type="ECO:0008006" key="3">
    <source>
        <dbReference type="Google" id="ProtNLM"/>
    </source>
</evidence>
<dbReference type="PANTHER" id="PTHR43384:SF11">
    <property type="entry name" value="SEPTUM SITE DETERMINING PROTEIN"/>
    <property type="match status" value="1"/>
</dbReference>
<evidence type="ECO:0000313" key="2">
    <source>
        <dbReference type="Proteomes" id="UP000642125"/>
    </source>
</evidence>
<name>A0A919U670_9CELL</name>
<dbReference type="Proteomes" id="UP000642125">
    <property type="component" value="Unassembled WGS sequence"/>
</dbReference>
<dbReference type="Gene3D" id="3.40.50.300">
    <property type="entry name" value="P-loop containing nucleotide triphosphate hydrolases"/>
    <property type="match status" value="1"/>
</dbReference>
<comment type="caution">
    <text evidence="1">The sequence shown here is derived from an EMBL/GenBank/DDBJ whole genome shotgun (WGS) entry which is preliminary data.</text>
</comment>
<dbReference type="GO" id="GO:0051782">
    <property type="term" value="P:negative regulation of cell division"/>
    <property type="evidence" value="ECO:0007669"/>
    <property type="project" value="TreeGrafter"/>
</dbReference>
<reference evidence="1" key="1">
    <citation type="submission" date="2021-01" db="EMBL/GenBank/DDBJ databases">
        <title>Whole genome shotgun sequence of Cellulomonas pakistanensis NBRC 110800.</title>
        <authorList>
            <person name="Komaki H."/>
            <person name="Tamura T."/>
        </authorList>
    </citation>
    <scope>NUCLEOTIDE SEQUENCE</scope>
    <source>
        <strain evidence="1">NBRC 110800</strain>
    </source>
</reference>
<dbReference type="SUPFAM" id="SSF52540">
    <property type="entry name" value="P-loop containing nucleoside triphosphate hydrolases"/>
    <property type="match status" value="1"/>
</dbReference>
<accession>A0A919U670</accession>